<evidence type="ECO:0000259" key="7">
    <source>
        <dbReference type="Pfam" id="PF14743"/>
    </source>
</evidence>
<evidence type="ECO:0000256" key="4">
    <source>
        <dbReference type="ARBA" id="ARBA00022763"/>
    </source>
</evidence>
<dbReference type="Gene3D" id="3.30.470.30">
    <property type="entry name" value="DNA ligase/mRNA capping enzyme"/>
    <property type="match status" value="1"/>
</dbReference>
<evidence type="ECO:0000259" key="6">
    <source>
        <dbReference type="Pfam" id="PF01068"/>
    </source>
</evidence>
<dbReference type="AlphaFoldDB" id="A0A1W1C2J4"/>
<evidence type="ECO:0000313" key="8">
    <source>
        <dbReference type="EMBL" id="SFV59937.1"/>
    </source>
</evidence>
<evidence type="ECO:0000256" key="3">
    <source>
        <dbReference type="ARBA" id="ARBA00022705"/>
    </source>
</evidence>
<accession>A0A1W1C2J4</accession>
<dbReference type="CDD" id="cd08041">
    <property type="entry name" value="OBF_kDNA_ligase_like"/>
    <property type="match status" value="1"/>
</dbReference>
<evidence type="ECO:0000256" key="5">
    <source>
        <dbReference type="ARBA" id="ARBA00023204"/>
    </source>
</evidence>
<dbReference type="Gene3D" id="2.40.50.140">
    <property type="entry name" value="Nucleic acid-binding proteins"/>
    <property type="match status" value="1"/>
</dbReference>
<proteinExistence type="predicted"/>
<dbReference type="GO" id="GO:0003910">
    <property type="term" value="F:DNA ligase (ATP) activity"/>
    <property type="evidence" value="ECO:0007669"/>
    <property type="project" value="UniProtKB-EC"/>
</dbReference>
<feature type="domain" description="ATP-dependent DNA ligase family profile" evidence="6">
    <location>
        <begin position="5"/>
        <end position="153"/>
    </location>
</feature>
<keyword evidence="3" id="KW-0235">DNA replication</keyword>
<dbReference type="InterPro" id="IPR012340">
    <property type="entry name" value="NA-bd_OB-fold"/>
</dbReference>
<dbReference type="InterPro" id="IPR050326">
    <property type="entry name" value="NAD_dep_DNA_ligaseB"/>
</dbReference>
<dbReference type="SUPFAM" id="SSF50249">
    <property type="entry name" value="Nucleic acid-binding proteins"/>
    <property type="match status" value="1"/>
</dbReference>
<dbReference type="Gene3D" id="3.30.1490.70">
    <property type="match status" value="1"/>
</dbReference>
<sequence length="234" mass="26933">MSEKLDGVRAYWTGKELISRSGKVFATPKWFTKNFPHFEIDGELWTKRGDFEHISSIVNKQEPHEGWKDISYQIFEVPHQNGGLLERLSILEKWLVKNPNKFIKIIPQKVCKGSTHLKEELKRVERLGAEGLVVRNPNALYIDTRTSQALKVKSFQDDECVVKGYTKGHGKFEGLVGALLCEWRDRVLKIGSGLSNEDRKNPPVIDSNITFKYNGFTKYGNPKFPVFLRVRILK</sequence>
<dbReference type="Pfam" id="PF14743">
    <property type="entry name" value="DNA_ligase_OB_2"/>
    <property type="match status" value="1"/>
</dbReference>
<dbReference type="InterPro" id="IPR012310">
    <property type="entry name" value="DNA_ligase_ATP-dep_cent"/>
</dbReference>
<dbReference type="InterPro" id="IPR029319">
    <property type="entry name" value="DNA_ligase_OB"/>
</dbReference>
<reference evidence="8" key="1">
    <citation type="submission" date="2016-10" db="EMBL/GenBank/DDBJ databases">
        <authorList>
            <person name="de Groot N.N."/>
        </authorList>
    </citation>
    <scope>NUCLEOTIDE SEQUENCE</scope>
</reference>
<dbReference type="GO" id="GO:0006260">
    <property type="term" value="P:DNA replication"/>
    <property type="evidence" value="ECO:0007669"/>
    <property type="project" value="UniProtKB-KW"/>
</dbReference>
<comment type="cofactor">
    <cofactor evidence="1">
        <name>a divalent metal cation</name>
        <dbReference type="ChEBI" id="CHEBI:60240"/>
    </cofactor>
</comment>
<dbReference type="PANTHER" id="PTHR47810">
    <property type="entry name" value="DNA LIGASE"/>
    <property type="match status" value="1"/>
</dbReference>
<dbReference type="GO" id="GO:0006310">
    <property type="term" value="P:DNA recombination"/>
    <property type="evidence" value="ECO:0007669"/>
    <property type="project" value="InterPro"/>
</dbReference>
<protein>
    <submittedName>
        <fullName evidence="8">DNA ligase (ATP)</fullName>
        <ecNumber evidence="8">6.5.1.1</ecNumber>
    </submittedName>
</protein>
<dbReference type="NCBIfam" id="NF006592">
    <property type="entry name" value="PRK09125.1"/>
    <property type="match status" value="1"/>
</dbReference>
<feature type="domain" description="DNA ligase OB-like" evidence="7">
    <location>
        <begin position="167"/>
        <end position="231"/>
    </location>
</feature>
<dbReference type="SUPFAM" id="SSF56091">
    <property type="entry name" value="DNA ligase/mRNA capping enzyme, catalytic domain"/>
    <property type="match status" value="1"/>
</dbReference>
<dbReference type="EMBL" id="FPHN01000108">
    <property type="protein sequence ID" value="SFV59937.1"/>
    <property type="molecule type" value="Genomic_DNA"/>
</dbReference>
<keyword evidence="5" id="KW-0234">DNA repair</keyword>
<organism evidence="8">
    <name type="scientific">hydrothermal vent metagenome</name>
    <dbReference type="NCBI Taxonomy" id="652676"/>
    <lineage>
        <taxon>unclassified sequences</taxon>
        <taxon>metagenomes</taxon>
        <taxon>ecological metagenomes</taxon>
    </lineage>
</organism>
<evidence type="ECO:0000256" key="2">
    <source>
        <dbReference type="ARBA" id="ARBA00022598"/>
    </source>
</evidence>
<keyword evidence="2 8" id="KW-0436">Ligase</keyword>
<dbReference type="GO" id="GO:0006281">
    <property type="term" value="P:DNA repair"/>
    <property type="evidence" value="ECO:0007669"/>
    <property type="project" value="UniProtKB-KW"/>
</dbReference>
<keyword evidence="4" id="KW-0227">DNA damage</keyword>
<dbReference type="GO" id="GO:0005524">
    <property type="term" value="F:ATP binding"/>
    <property type="evidence" value="ECO:0007669"/>
    <property type="project" value="InterPro"/>
</dbReference>
<dbReference type="Pfam" id="PF01068">
    <property type="entry name" value="DNA_ligase_A_M"/>
    <property type="match status" value="1"/>
</dbReference>
<dbReference type="InterPro" id="IPR016059">
    <property type="entry name" value="DNA_ligase_ATP-dep_CS"/>
</dbReference>
<gene>
    <name evidence="8" type="ORF">MNB_SV-14-482</name>
</gene>
<dbReference type="PANTHER" id="PTHR47810:SF1">
    <property type="entry name" value="DNA LIGASE B"/>
    <property type="match status" value="1"/>
</dbReference>
<dbReference type="PROSITE" id="PS00333">
    <property type="entry name" value="DNA_LIGASE_A2"/>
    <property type="match status" value="1"/>
</dbReference>
<evidence type="ECO:0000256" key="1">
    <source>
        <dbReference type="ARBA" id="ARBA00001968"/>
    </source>
</evidence>
<name>A0A1W1C2J4_9ZZZZ</name>
<dbReference type="EC" id="6.5.1.1" evidence="8"/>
<dbReference type="CDD" id="cd07896">
    <property type="entry name" value="Adenylation_kDNA_ligase_like"/>
    <property type="match status" value="1"/>
</dbReference>